<dbReference type="AlphaFoldDB" id="A0A2S4PI25"/>
<dbReference type="GO" id="GO:0004096">
    <property type="term" value="F:catalase activity"/>
    <property type="evidence" value="ECO:0007669"/>
    <property type="project" value="InterPro"/>
</dbReference>
<feature type="region of interest" description="Disordered" evidence="1">
    <location>
        <begin position="1"/>
        <end position="174"/>
    </location>
</feature>
<dbReference type="OrthoDB" id="6880011at2759"/>
<sequence length="174" mass="19088">MAPGAIDTTHHAPDGRHNGDIHRDYNDDRNASSQDTLYTTSNGVPMPHPYETQRVGENGPLLLQDFPPDRSAFSLRPRAHPRAPPTQWTTSAWQTSSRRTSSARSPSVSPTVGGESGTPDLARDPRGFSVKFRTDEANSGHGRQQHTGVFLRDPVEVPSLHPHSEASPRYPPDP</sequence>
<evidence type="ECO:0000313" key="4">
    <source>
        <dbReference type="Proteomes" id="UP000237438"/>
    </source>
</evidence>
<dbReference type="InterPro" id="IPR018028">
    <property type="entry name" value="Catalase"/>
</dbReference>
<dbReference type="Pfam" id="PF00199">
    <property type="entry name" value="Catalase"/>
    <property type="match status" value="1"/>
</dbReference>
<feature type="compositionally biased region" description="Polar residues" evidence="1">
    <location>
        <begin position="31"/>
        <end position="43"/>
    </location>
</feature>
<evidence type="ECO:0000256" key="1">
    <source>
        <dbReference type="SAM" id="MobiDB-lite"/>
    </source>
</evidence>
<protein>
    <recommendedName>
        <fullName evidence="2">Catalase core domain-containing protein</fullName>
    </recommendedName>
</protein>
<accession>A0A2S4PI25</accession>
<dbReference type="STRING" id="225359.A0A2S4PI25"/>
<dbReference type="GO" id="GO:0042542">
    <property type="term" value="P:response to hydrogen peroxide"/>
    <property type="evidence" value="ECO:0007669"/>
    <property type="project" value="TreeGrafter"/>
</dbReference>
<dbReference type="PANTHER" id="PTHR11465:SF62">
    <property type="entry name" value="CATALASE T"/>
    <property type="match status" value="1"/>
</dbReference>
<name>A0A2S4PI25_9PEZI</name>
<dbReference type="PANTHER" id="PTHR11465">
    <property type="entry name" value="CATALASE"/>
    <property type="match status" value="1"/>
</dbReference>
<dbReference type="SUPFAM" id="SSF56634">
    <property type="entry name" value="Heme-dependent catalase-like"/>
    <property type="match status" value="1"/>
</dbReference>
<dbReference type="InterPro" id="IPR020835">
    <property type="entry name" value="Catalase_sf"/>
</dbReference>
<feature type="compositionally biased region" description="Low complexity" evidence="1">
    <location>
        <begin position="85"/>
        <end position="112"/>
    </location>
</feature>
<comment type="caution">
    <text evidence="3">The sequence shown here is derived from an EMBL/GenBank/DDBJ whole genome shotgun (WGS) entry which is preliminary data.</text>
</comment>
<proteinExistence type="predicted"/>
<feature type="compositionally biased region" description="Basic and acidic residues" evidence="1">
    <location>
        <begin position="8"/>
        <end position="30"/>
    </location>
</feature>
<dbReference type="Gene3D" id="2.40.180.10">
    <property type="entry name" value="Catalase core domain"/>
    <property type="match status" value="1"/>
</dbReference>
<feature type="non-terminal residue" evidence="3">
    <location>
        <position position="174"/>
    </location>
</feature>
<dbReference type="EMBL" id="PEDP01009533">
    <property type="protein sequence ID" value="POS81685.1"/>
    <property type="molecule type" value="Genomic_DNA"/>
</dbReference>
<dbReference type="GO" id="GO:0005777">
    <property type="term" value="C:peroxisome"/>
    <property type="evidence" value="ECO:0007669"/>
    <property type="project" value="TreeGrafter"/>
</dbReference>
<feature type="compositionally biased region" description="Basic and acidic residues" evidence="1">
    <location>
        <begin position="121"/>
        <end position="138"/>
    </location>
</feature>
<dbReference type="PROSITE" id="PS51402">
    <property type="entry name" value="CATALASE_3"/>
    <property type="match status" value="1"/>
</dbReference>
<dbReference type="GO" id="GO:0020037">
    <property type="term" value="F:heme binding"/>
    <property type="evidence" value="ECO:0007669"/>
    <property type="project" value="InterPro"/>
</dbReference>
<dbReference type="GO" id="GO:0005739">
    <property type="term" value="C:mitochondrion"/>
    <property type="evidence" value="ECO:0007669"/>
    <property type="project" value="TreeGrafter"/>
</dbReference>
<dbReference type="InterPro" id="IPR011614">
    <property type="entry name" value="Catalase_core"/>
</dbReference>
<keyword evidence="4" id="KW-1185">Reference proteome</keyword>
<organism evidence="3 4">
    <name type="scientific">Erysiphe pulchra</name>
    <dbReference type="NCBI Taxonomy" id="225359"/>
    <lineage>
        <taxon>Eukaryota</taxon>
        <taxon>Fungi</taxon>
        <taxon>Dikarya</taxon>
        <taxon>Ascomycota</taxon>
        <taxon>Pezizomycotina</taxon>
        <taxon>Leotiomycetes</taxon>
        <taxon>Erysiphales</taxon>
        <taxon>Erysiphaceae</taxon>
        <taxon>Erysiphe</taxon>
    </lineage>
</organism>
<feature type="domain" description="Catalase core" evidence="2">
    <location>
        <begin position="111"/>
        <end position="161"/>
    </location>
</feature>
<dbReference type="Proteomes" id="UP000237438">
    <property type="component" value="Unassembled WGS sequence"/>
</dbReference>
<reference evidence="3 4" key="1">
    <citation type="submission" date="2017-10" db="EMBL/GenBank/DDBJ databases">
        <title>Development of genomic resources for the powdery mildew, Erysiphe pulchra.</title>
        <authorList>
            <person name="Wadl P.A."/>
            <person name="Mack B.M."/>
            <person name="Moore G."/>
            <person name="Beltz S.B."/>
        </authorList>
    </citation>
    <scope>NUCLEOTIDE SEQUENCE [LARGE SCALE GENOMIC DNA]</scope>
    <source>
        <strain evidence="3">Cflorida</strain>
    </source>
</reference>
<evidence type="ECO:0000313" key="3">
    <source>
        <dbReference type="EMBL" id="POS81685.1"/>
    </source>
</evidence>
<dbReference type="GO" id="GO:0042744">
    <property type="term" value="P:hydrogen peroxide catabolic process"/>
    <property type="evidence" value="ECO:0007669"/>
    <property type="project" value="TreeGrafter"/>
</dbReference>
<dbReference type="Gene3D" id="4.10.91.20">
    <property type="match status" value="1"/>
</dbReference>
<evidence type="ECO:0000259" key="2">
    <source>
        <dbReference type="Pfam" id="PF00199"/>
    </source>
</evidence>
<gene>
    <name evidence="3" type="ORF">EPUL_006293</name>
</gene>